<evidence type="ECO:0000256" key="2">
    <source>
        <dbReference type="ARBA" id="ARBA00023125"/>
    </source>
</evidence>
<dbReference type="GO" id="GO:0003677">
    <property type="term" value="F:DNA binding"/>
    <property type="evidence" value="ECO:0007669"/>
    <property type="project" value="UniProtKB-KW"/>
</dbReference>
<keyword evidence="3" id="KW-0804">Transcription</keyword>
<keyword evidence="7" id="KW-1185">Reference proteome</keyword>
<dbReference type="InterPro" id="IPR014757">
    <property type="entry name" value="Tscrpt_reg_IclR_C"/>
</dbReference>
<dbReference type="Proteomes" id="UP000294820">
    <property type="component" value="Chromosome 1"/>
</dbReference>
<keyword evidence="2" id="KW-0238">DNA-binding</keyword>
<dbReference type="KEGG" id="daq:DAQ1742_03918"/>
<feature type="domain" description="IclR-ED" evidence="5">
    <location>
        <begin position="125"/>
        <end position="311"/>
    </location>
</feature>
<evidence type="ECO:0000259" key="4">
    <source>
        <dbReference type="PROSITE" id="PS51077"/>
    </source>
</evidence>
<gene>
    <name evidence="6" type="primary">pir</name>
    <name evidence="6" type="ORF">DAQ1742_03918</name>
</gene>
<dbReference type="EMBL" id="LT615367">
    <property type="protein sequence ID" value="SLM64700.1"/>
    <property type="molecule type" value="Genomic_DNA"/>
</dbReference>
<feature type="domain" description="HTH iclR-type" evidence="4">
    <location>
        <begin position="62"/>
        <end position="124"/>
    </location>
</feature>
<dbReference type="Pfam" id="PF09339">
    <property type="entry name" value="HTH_IclR"/>
    <property type="match status" value="1"/>
</dbReference>
<dbReference type="GO" id="GO:0003700">
    <property type="term" value="F:DNA-binding transcription factor activity"/>
    <property type="evidence" value="ECO:0007669"/>
    <property type="project" value="TreeGrafter"/>
</dbReference>
<evidence type="ECO:0000256" key="3">
    <source>
        <dbReference type="ARBA" id="ARBA00023163"/>
    </source>
</evidence>
<sequence>MIDVHPVALAGRFLLLHQIERCFMMFHQSELDVLTDAMRGKSDVINEQSRDEEGKAEKPLGSQSLFRGLQLIEILSDYPNGCPLARIAELACMNKSTVHRLLQGLAGCGYVAAAQQPGSYRLTTKFIAVGQKALSSLNVLHVAAPHLEELNLRVGETVNFSTREDDHAILIYKLEPTTGMMRTRAYIGQHMPLHSSAMGKIFMAYGAADYPGEYWRTHHHLIRPLTTNTIIELDRMEQELAEIRHHGLAMDREENELGVSCISAPVFDIQQRVAYAVSISLSMARLQQIGMAALVTPLRETAQNISRELGFMPSV</sequence>
<dbReference type="InterPro" id="IPR050707">
    <property type="entry name" value="HTH_MetabolicPath_Reg"/>
</dbReference>
<evidence type="ECO:0000259" key="5">
    <source>
        <dbReference type="PROSITE" id="PS51078"/>
    </source>
</evidence>
<dbReference type="SUPFAM" id="SSF46785">
    <property type="entry name" value="Winged helix' DNA-binding domain"/>
    <property type="match status" value="1"/>
</dbReference>
<evidence type="ECO:0000256" key="1">
    <source>
        <dbReference type="ARBA" id="ARBA00023015"/>
    </source>
</evidence>
<dbReference type="Gene3D" id="1.10.10.10">
    <property type="entry name" value="Winged helix-like DNA-binding domain superfamily/Winged helix DNA-binding domain"/>
    <property type="match status" value="1"/>
</dbReference>
<dbReference type="InterPro" id="IPR036390">
    <property type="entry name" value="WH_DNA-bd_sf"/>
</dbReference>
<dbReference type="PANTHER" id="PTHR30136">
    <property type="entry name" value="HELIX-TURN-HELIX TRANSCRIPTIONAL REGULATOR, ICLR FAMILY"/>
    <property type="match status" value="1"/>
</dbReference>
<name>A0A375AF40_9GAMM</name>
<dbReference type="InterPro" id="IPR005471">
    <property type="entry name" value="Tscrpt_reg_IclR_N"/>
</dbReference>
<dbReference type="Gene3D" id="3.30.450.40">
    <property type="match status" value="1"/>
</dbReference>
<dbReference type="InterPro" id="IPR036388">
    <property type="entry name" value="WH-like_DNA-bd_sf"/>
</dbReference>
<protein>
    <submittedName>
        <fullName evidence="6">Transcriptional regulator, IclR family</fullName>
    </submittedName>
</protein>
<dbReference type="PROSITE" id="PS51077">
    <property type="entry name" value="HTH_ICLR"/>
    <property type="match status" value="1"/>
</dbReference>
<reference evidence="6 7" key="1">
    <citation type="submission" date="2016-09" db="EMBL/GenBank/DDBJ databases">
        <authorList>
            <person name="Reverchon S."/>
            <person name="Nasser W."/>
            <person name="Leonard S."/>
            <person name="Brochier C."/>
            <person name="Duprey A."/>
        </authorList>
    </citation>
    <scope>NUCLEOTIDE SEQUENCE [LARGE SCALE GENOMIC DNA]</scope>
    <source>
        <strain evidence="6 7">174/2</strain>
    </source>
</reference>
<dbReference type="InterPro" id="IPR029016">
    <property type="entry name" value="GAF-like_dom_sf"/>
</dbReference>
<dbReference type="Pfam" id="PF01614">
    <property type="entry name" value="IclR_C"/>
    <property type="match status" value="1"/>
</dbReference>
<dbReference type="SMART" id="SM00346">
    <property type="entry name" value="HTH_ICLR"/>
    <property type="match status" value="1"/>
</dbReference>
<organism evidence="6 7">
    <name type="scientific">Dickeya aquatica</name>
    <dbReference type="NCBI Taxonomy" id="1401087"/>
    <lineage>
        <taxon>Bacteria</taxon>
        <taxon>Pseudomonadati</taxon>
        <taxon>Pseudomonadota</taxon>
        <taxon>Gammaproteobacteria</taxon>
        <taxon>Enterobacterales</taxon>
        <taxon>Pectobacteriaceae</taxon>
        <taxon>Dickeya</taxon>
    </lineage>
</organism>
<dbReference type="AlphaFoldDB" id="A0A375AF40"/>
<dbReference type="GO" id="GO:0045892">
    <property type="term" value="P:negative regulation of DNA-templated transcription"/>
    <property type="evidence" value="ECO:0007669"/>
    <property type="project" value="TreeGrafter"/>
</dbReference>
<accession>A0A375AF40</accession>
<dbReference type="PROSITE" id="PS51078">
    <property type="entry name" value="ICLR_ED"/>
    <property type="match status" value="1"/>
</dbReference>
<evidence type="ECO:0000313" key="7">
    <source>
        <dbReference type="Proteomes" id="UP000294820"/>
    </source>
</evidence>
<dbReference type="PANTHER" id="PTHR30136:SF19">
    <property type="entry name" value="DNA-BINDING TRANSCRIPTIONAL REPRESSOR YIAJ"/>
    <property type="match status" value="1"/>
</dbReference>
<evidence type="ECO:0000313" key="6">
    <source>
        <dbReference type="EMBL" id="SLM64700.1"/>
    </source>
</evidence>
<dbReference type="SUPFAM" id="SSF55781">
    <property type="entry name" value="GAF domain-like"/>
    <property type="match status" value="1"/>
</dbReference>
<keyword evidence="1" id="KW-0805">Transcription regulation</keyword>
<proteinExistence type="predicted"/>